<keyword evidence="2" id="KW-1185">Reference proteome</keyword>
<reference evidence="1 2" key="1">
    <citation type="submission" date="2020-01" db="EMBL/GenBank/DDBJ databases">
        <title>Paenibacillus soybeanensis sp. nov. isolated from the nodules of soybean (Glycine max(L.) Merr).</title>
        <authorList>
            <person name="Wang H."/>
        </authorList>
    </citation>
    <scope>NUCLEOTIDE SEQUENCE [LARGE SCALE GENOMIC DNA]</scope>
    <source>
        <strain evidence="1 2">T1</strain>
    </source>
</reference>
<organism evidence="1 2">
    <name type="scientific">Paenibacillus glycinis</name>
    <dbReference type="NCBI Taxonomy" id="2697035"/>
    <lineage>
        <taxon>Bacteria</taxon>
        <taxon>Bacillati</taxon>
        <taxon>Bacillota</taxon>
        <taxon>Bacilli</taxon>
        <taxon>Bacillales</taxon>
        <taxon>Paenibacillaceae</taxon>
        <taxon>Paenibacillus</taxon>
    </lineage>
</organism>
<gene>
    <name evidence="1" type="ORF">GT019_29420</name>
</gene>
<dbReference type="RefSeq" id="WP_161747028.1">
    <property type="nucleotide sequence ID" value="NZ_JAAAMV010000034.1"/>
</dbReference>
<proteinExistence type="predicted"/>
<dbReference type="Proteomes" id="UP000665561">
    <property type="component" value="Unassembled WGS sequence"/>
</dbReference>
<protein>
    <recommendedName>
        <fullName evidence="3">GAF domain-containing protein</fullName>
    </recommendedName>
</protein>
<comment type="caution">
    <text evidence="1">The sequence shown here is derived from an EMBL/GenBank/DDBJ whole genome shotgun (WGS) entry which is preliminary data.</text>
</comment>
<accession>A0ABW9XZ71</accession>
<dbReference type="EMBL" id="JAAAMV010000034">
    <property type="protein sequence ID" value="NBD28005.1"/>
    <property type="molecule type" value="Genomic_DNA"/>
</dbReference>
<evidence type="ECO:0000313" key="1">
    <source>
        <dbReference type="EMBL" id="NBD28005.1"/>
    </source>
</evidence>
<name>A0ABW9XZ71_9BACL</name>
<sequence>MEDNKSDVEFGFATVTGKGLVFNNKLYSNAQMIKSQWFDLAQRTGSWTIPVLYNPEVEGHLVLLDVGGLEVASSIEEQQVIDPVILESYYSALNSLKERMEIKNRK</sequence>
<evidence type="ECO:0008006" key="3">
    <source>
        <dbReference type="Google" id="ProtNLM"/>
    </source>
</evidence>
<evidence type="ECO:0000313" key="2">
    <source>
        <dbReference type="Proteomes" id="UP000665561"/>
    </source>
</evidence>